<evidence type="ECO:0000313" key="12">
    <source>
        <dbReference type="Proteomes" id="UP000752696"/>
    </source>
</evidence>
<feature type="transmembrane region" description="Helical" evidence="10">
    <location>
        <begin position="274"/>
        <end position="295"/>
    </location>
</feature>
<dbReference type="GO" id="GO:0007165">
    <property type="term" value="P:signal transduction"/>
    <property type="evidence" value="ECO:0007669"/>
    <property type="project" value="UniProtKB-KW"/>
</dbReference>
<feature type="non-terminal residue" evidence="11">
    <location>
        <position position="422"/>
    </location>
</feature>
<dbReference type="Pfam" id="PF02949">
    <property type="entry name" value="7tm_6"/>
    <property type="match status" value="2"/>
</dbReference>
<dbReference type="Proteomes" id="UP000752696">
    <property type="component" value="Unassembled WGS sequence"/>
</dbReference>
<evidence type="ECO:0000313" key="11">
    <source>
        <dbReference type="EMBL" id="CAD1468191.1"/>
    </source>
</evidence>
<evidence type="ECO:0000256" key="9">
    <source>
        <dbReference type="ARBA" id="ARBA00023224"/>
    </source>
</evidence>
<name>A0A6V7GT02_9HYME</name>
<evidence type="ECO:0000256" key="3">
    <source>
        <dbReference type="ARBA" id="ARBA00022606"/>
    </source>
</evidence>
<evidence type="ECO:0000256" key="8">
    <source>
        <dbReference type="ARBA" id="ARBA00023170"/>
    </source>
</evidence>
<protein>
    <recommendedName>
        <fullName evidence="13">Odorant receptor</fullName>
    </recommendedName>
</protein>
<dbReference type="OrthoDB" id="8185860at2759"/>
<keyword evidence="8" id="KW-0675">Receptor</keyword>
<dbReference type="GO" id="GO:0004984">
    <property type="term" value="F:olfactory receptor activity"/>
    <property type="evidence" value="ECO:0007669"/>
    <property type="project" value="InterPro"/>
</dbReference>
<comment type="caution">
    <text evidence="11">The sequence shown here is derived from an EMBL/GenBank/DDBJ whole genome shotgun (WGS) entry which is preliminary data.</text>
</comment>
<keyword evidence="4 10" id="KW-0812">Transmembrane</keyword>
<feature type="transmembrane region" description="Helical" evidence="10">
    <location>
        <begin position="64"/>
        <end position="89"/>
    </location>
</feature>
<evidence type="ECO:0000256" key="5">
    <source>
        <dbReference type="ARBA" id="ARBA00022725"/>
    </source>
</evidence>
<accession>A0A6V7GT02</accession>
<proteinExistence type="predicted"/>
<organism evidence="11 12">
    <name type="scientific">Heterotrigona itama</name>
    <dbReference type="NCBI Taxonomy" id="395501"/>
    <lineage>
        <taxon>Eukaryota</taxon>
        <taxon>Metazoa</taxon>
        <taxon>Ecdysozoa</taxon>
        <taxon>Arthropoda</taxon>
        <taxon>Hexapoda</taxon>
        <taxon>Insecta</taxon>
        <taxon>Pterygota</taxon>
        <taxon>Neoptera</taxon>
        <taxon>Endopterygota</taxon>
        <taxon>Hymenoptera</taxon>
        <taxon>Apocrita</taxon>
        <taxon>Aculeata</taxon>
        <taxon>Apoidea</taxon>
        <taxon>Anthophila</taxon>
        <taxon>Apidae</taxon>
        <taxon>Heterotrigona</taxon>
    </lineage>
</organism>
<evidence type="ECO:0008006" key="13">
    <source>
        <dbReference type="Google" id="ProtNLM"/>
    </source>
</evidence>
<evidence type="ECO:0000256" key="6">
    <source>
        <dbReference type="ARBA" id="ARBA00022989"/>
    </source>
</evidence>
<keyword evidence="9" id="KW-0807">Transducer</keyword>
<comment type="subcellular location">
    <subcellularLocation>
        <location evidence="1">Cell membrane</location>
        <topology evidence="1">Multi-pass membrane protein</topology>
    </subcellularLocation>
</comment>
<evidence type="ECO:0000256" key="4">
    <source>
        <dbReference type="ARBA" id="ARBA00022692"/>
    </source>
</evidence>
<keyword evidence="5" id="KW-0552">Olfaction</keyword>
<feature type="transmembrane region" description="Helical" evidence="10">
    <location>
        <begin position="125"/>
        <end position="145"/>
    </location>
</feature>
<dbReference type="GO" id="GO:0005886">
    <property type="term" value="C:plasma membrane"/>
    <property type="evidence" value="ECO:0007669"/>
    <property type="project" value="UniProtKB-SubCell"/>
</dbReference>
<keyword evidence="12" id="KW-1185">Reference proteome</keyword>
<dbReference type="InterPro" id="IPR004117">
    <property type="entry name" value="7tm6_olfct_rcpt"/>
</dbReference>
<sequence length="422" mass="49968">MSSKHHKDISFRLTTFFLKVVGLWLSTNRFEKWLRNAVVVYSTLTIIFSMWMQSRSLYFSWGDFSVSSNIACNLLGLFMDLFKILIIFIHKEKFFRLIVHMQKNFWHFNYDQYENSVLADARRMCIYFVCVFSLFSQTTIFSYMFTSREKNKFVNNRILANVGRNNSERILIFNMHMDLLSISPYYEITYLIQALTLYQVGVCYLCIDDIFCIMCLHVASQFRILQYRITNVPSLKGKDKLDQDDGSNKCYAIFKNCIKQHQTLIEFSTTLEEIFTIIVLGQVLTFSILICFVGYQTFLVNRFLKNLMFNTRGTFYQNCLIIGDIHRDIQVELTFSWRISLVCFLMTNIWQLWIFTYSCDFVARESMNIANAAYATPWIYLPMDRFGKMIRKDLQLVIIRSRRACYLTACGFFPISLETFTK</sequence>
<keyword evidence="6 10" id="KW-1133">Transmembrane helix</keyword>
<gene>
    <name evidence="11" type="ORF">MHI_LOCUS26826</name>
</gene>
<keyword evidence="7 10" id="KW-0472">Membrane</keyword>
<dbReference type="AlphaFoldDB" id="A0A6V7GT02"/>
<evidence type="ECO:0000256" key="10">
    <source>
        <dbReference type="SAM" id="Phobius"/>
    </source>
</evidence>
<keyword evidence="3" id="KW-0716">Sensory transduction</keyword>
<reference evidence="11" key="1">
    <citation type="submission" date="2020-07" db="EMBL/GenBank/DDBJ databases">
        <authorList>
            <person name="Nazaruddin N."/>
        </authorList>
    </citation>
    <scope>NUCLEOTIDE SEQUENCE</scope>
</reference>
<evidence type="ECO:0000256" key="1">
    <source>
        <dbReference type="ARBA" id="ARBA00004651"/>
    </source>
</evidence>
<feature type="transmembrane region" description="Helical" evidence="10">
    <location>
        <begin position="335"/>
        <end position="354"/>
    </location>
</feature>
<dbReference type="GO" id="GO:0005549">
    <property type="term" value="F:odorant binding"/>
    <property type="evidence" value="ECO:0007669"/>
    <property type="project" value="InterPro"/>
</dbReference>
<dbReference type="PANTHER" id="PTHR21137:SF3">
    <property type="entry name" value="ODORANT RECEPTOR 30A-RELATED"/>
    <property type="match status" value="1"/>
</dbReference>
<dbReference type="EMBL" id="CAJDYZ010000235">
    <property type="protein sequence ID" value="CAD1468191.1"/>
    <property type="molecule type" value="Genomic_DNA"/>
</dbReference>
<keyword evidence="2" id="KW-1003">Cell membrane</keyword>
<feature type="transmembrane region" description="Helical" evidence="10">
    <location>
        <begin position="33"/>
        <end position="52"/>
    </location>
</feature>
<evidence type="ECO:0000256" key="2">
    <source>
        <dbReference type="ARBA" id="ARBA00022475"/>
    </source>
</evidence>
<dbReference type="PANTHER" id="PTHR21137">
    <property type="entry name" value="ODORANT RECEPTOR"/>
    <property type="match status" value="1"/>
</dbReference>
<evidence type="ECO:0000256" key="7">
    <source>
        <dbReference type="ARBA" id="ARBA00023136"/>
    </source>
</evidence>